<dbReference type="Proteomes" id="UP000287519">
    <property type="component" value="Unassembled WGS sequence"/>
</dbReference>
<comment type="caution">
    <text evidence="1">The sequence shown here is derived from an EMBL/GenBank/DDBJ whole genome shotgun (WGS) entry which is preliminary data.</text>
</comment>
<proteinExistence type="predicted"/>
<gene>
    <name evidence="1" type="ORF">Rhow_002024</name>
</gene>
<sequence>MSEHHEHDWQEISRHRTSTGVVTYLGCACGRWQLSLVEASLGESSHIYVRSQI</sequence>
<dbReference type="EMBL" id="BHYM01000020">
    <property type="protein sequence ID" value="GCE38500.1"/>
    <property type="molecule type" value="Genomic_DNA"/>
</dbReference>
<keyword evidence="2" id="KW-1185">Reference proteome</keyword>
<evidence type="ECO:0000313" key="1">
    <source>
        <dbReference type="EMBL" id="GCE38500.1"/>
    </source>
</evidence>
<dbReference type="AlphaFoldDB" id="A0A402C4F6"/>
<name>A0A402C4F6_RHOWR</name>
<accession>A0A402C4F6</accession>
<protein>
    <submittedName>
        <fullName evidence="1">Uncharacterized protein</fullName>
    </submittedName>
</protein>
<reference evidence="1 2" key="1">
    <citation type="submission" date="2018-11" db="EMBL/GenBank/DDBJ databases">
        <title>Microbial catabolism of amino acid.</title>
        <authorList>
            <person name="Hibi M."/>
            <person name="Ogawa J."/>
        </authorList>
    </citation>
    <scope>NUCLEOTIDE SEQUENCE [LARGE SCALE GENOMIC DNA]</scope>
    <source>
        <strain evidence="1 2">C31-06</strain>
    </source>
</reference>
<evidence type="ECO:0000313" key="2">
    <source>
        <dbReference type="Proteomes" id="UP000287519"/>
    </source>
</evidence>
<organism evidence="1 2">
    <name type="scientific">Rhodococcus wratislaviensis</name>
    <name type="common">Tsukamurella wratislaviensis</name>
    <dbReference type="NCBI Taxonomy" id="44752"/>
    <lineage>
        <taxon>Bacteria</taxon>
        <taxon>Bacillati</taxon>
        <taxon>Actinomycetota</taxon>
        <taxon>Actinomycetes</taxon>
        <taxon>Mycobacteriales</taxon>
        <taxon>Nocardiaceae</taxon>
        <taxon>Rhodococcus</taxon>
    </lineage>
</organism>